<dbReference type="PIRSF" id="PIRSF000868">
    <property type="entry name" value="14-3-3"/>
    <property type="match status" value="1"/>
</dbReference>
<comment type="caution">
    <text evidence="4">The sequence shown here is derived from an EMBL/GenBank/DDBJ whole genome shotgun (WGS) entry which is preliminary data.</text>
</comment>
<evidence type="ECO:0000313" key="4">
    <source>
        <dbReference type="EMBL" id="KAG5451925.1"/>
    </source>
</evidence>
<dbReference type="Proteomes" id="UP000286415">
    <property type="component" value="Unassembled WGS sequence"/>
</dbReference>
<dbReference type="InterPro" id="IPR036815">
    <property type="entry name" value="14-3-3_dom_sf"/>
</dbReference>
<dbReference type="Gene3D" id="1.20.190.20">
    <property type="entry name" value="14-3-3 domain"/>
    <property type="match status" value="1"/>
</dbReference>
<dbReference type="SUPFAM" id="SSF48445">
    <property type="entry name" value="14-3-3 protein"/>
    <property type="match status" value="1"/>
</dbReference>
<feature type="domain" description="14-3-3" evidence="3">
    <location>
        <begin position="6"/>
        <end position="246"/>
    </location>
</feature>
<dbReference type="InterPro" id="IPR000308">
    <property type="entry name" value="14-3-3"/>
</dbReference>
<dbReference type="EMBL" id="NIRI02000042">
    <property type="protein sequence ID" value="KAG5451925.1"/>
    <property type="molecule type" value="Genomic_DNA"/>
</dbReference>
<gene>
    <name evidence="4" type="ORF">CSKR_112287</name>
</gene>
<dbReference type="Pfam" id="PF00244">
    <property type="entry name" value="14-3-3"/>
    <property type="match status" value="1"/>
</dbReference>
<organism evidence="4 5">
    <name type="scientific">Clonorchis sinensis</name>
    <name type="common">Chinese liver fluke</name>
    <dbReference type="NCBI Taxonomy" id="79923"/>
    <lineage>
        <taxon>Eukaryota</taxon>
        <taxon>Metazoa</taxon>
        <taxon>Spiralia</taxon>
        <taxon>Lophotrochozoa</taxon>
        <taxon>Platyhelminthes</taxon>
        <taxon>Trematoda</taxon>
        <taxon>Digenea</taxon>
        <taxon>Opisthorchiida</taxon>
        <taxon>Opisthorchiata</taxon>
        <taxon>Opisthorchiidae</taxon>
        <taxon>Clonorchis</taxon>
    </lineage>
</organism>
<feature type="site" description="Interaction with phosphoserine on interacting protein" evidence="2">
    <location>
        <position position="131"/>
    </location>
</feature>
<protein>
    <submittedName>
        <fullName evidence="4">14-3-3-like protein GF14 kappa</fullName>
    </submittedName>
</protein>
<dbReference type="SMART" id="SM00101">
    <property type="entry name" value="14_3_3"/>
    <property type="match status" value="1"/>
</dbReference>
<dbReference type="OrthoDB" id="6246680at2759"/>
<sequence>MPRSRRKSLVCYARLAERCGRFEDMVDYMEWLIKSHPTIVVEEQNLLASAYKHVLDPLRSSFKLLKVELQKAEEQNSPYSGLFQTFAQQVGDEIRTIATRALRNVDMDMSKEHKCEESRIISLKLTGDFFRYLAEIGKDDDRVRNSEHSQIAYKQARSLASKHLPQAHPLQLGIMLNTATLYHTILDKKNVSLDMISTALEFAKTDLDQVSRVNAKETTHLVKVLMAYKIKLEEEIKGEEAKEIGRRSSFVSKKLQQI</sequence>
<dbReference type="PANTHER" id="PTHR18860">
    <property type="entry name" value="14-3-3 PROTEIN"/>
    <property type="match status" value="1"/>
</dbReference>
<proteinExistence type="inferred from homology"/>
<dbReference type="CDD" id="cd08774">
    <property type="entry name" value="14-3-3"/>
    <property type="match status" value="1"/>
</dbReference>
<reference evidence="4 5" key="1">
    <citation type="journal article" date="2018" name="Biotechnol. Adv.">
        <title>Improved genomic resources and new bioinformatic workflow for the carcinogenic parasite Clonorchis sinensis: Biotechnological implications.</title>
        <authorList>
            <person name="Wang D."/>
            <person name="Korhonen P.K."/>
            <person name="Gasser R.B."/>
            <person name="Young N.D."/>
        </authorList>
    </citation>
    <scope>NUCLEOTIDE SEQUENCE [LARGE SCALE GENOMIC DNA]</scope>
    <source>
        <strain evidence="4">Cs-k2</strain>
    </source>
</reference>
<evidence type="ECO:0000256" key="1">
    <source>
        <dbReference type="ARBA" id="ARBA00006141"/>
    </source>
</evidence>
<evidence type="ECO:0000313" key="5">
    <source>
        <dbReference type="Proteomes" id="UP000286415"/>
    </source>
</evidence>
<dbReference type="InterPro" id="IPR023410">
    <property type="entry name" value="14-3-3_domain"/>
</dbReference>
<name>A0A8T1MST3_CLOSI</name>
<evidence type="ECO:0000259" key="3">
    <source>
        <dbReference type="SMART" id="SM00101"/>
    </source>
</evidence>
<keyword evidence="5" id="KW-1185">Reference proteome</keyword>
<reference evidence="4 5" key="2">
    <citation type="journal article" date="2021" name="Genomics">
        <title>High-quality reference genome for Clonorchis sinensis.</title>
        <authorList>
            <person name="Young N.D."/>
            <person name="Stroehlein A.J."/>
            <person name="Kinkar L."/>
            <person name="Wang T."/>
            <person name="Sohn W.M."/>
            <person name="Chang B.C.H."/>
            <person name="Kaur P."/>
            <person name="Weisz D."/>
            <person name="Dudchenko O."/>
            <person name="Aiden E.L."/>
            <person name="Korhonen P.K."/>
            <person name="Gasser R.B."/>
        </authorList>
    </citation>
    <scope>NUCLEOTIDE SEQUENCE [LARGE SCALE GENOMIC DNA]</scope>
    <source>
        <strain evidence="4">Cs-k2</strain>
    </source>
</reference>
<accession>A0A8T1MST3</accession>
<evidence type="ECO:0000256" key="2">
    <source>
        <dbReference type="PIRSR" id="PIRSR000868-1"/>
    </source>
</evidence>
<dbReference type="PRINTS" id="PR00305">
    <property type="entry name" value="1433ZETA"/>
</dbReference>
<feature type="site" description="Interaction with phosphoserine on interacting protein" evidence="2">
    <location>
        <position position="59"/>
    </location>
</feature>
<comment type="similarity">
    <text evidence="1">Belongs to the 14-3-3 family.</text>
</comment>
<dbReference type="AlphaFoldDB" id="A0A8T1MST3"/>